<comment type="caution">
    <text evidence="1">The sequence shown here is derived from an EMBL/GenBank/DDBJ whole genome shotgun (WGS) entry which is preliminary data.</text>
</comment>
<name>A0ABP6GFX0_9ACTN</name>
<reference evidence="2" key="1">
    <citation type="journal article" date="2019" name="Int. J. Syst. Evol. Microbiol.">
        <title>The Global Catalogue of Microorganisms (GCM) 10K type strain sequencing project: providing services to taxonomists for standard genome sequencing and annotation.</title>
        <authorList>
            <consortium name="The Broad Institute Genomics Platform"/>
            <consortium name="The Broad Institute Genome Sequencing Center for Infectious Disease"/>
            <person name="Wu L."/>
            <person name="Ma J."/>
        </authorList>
    </citation>
    <scope>NUCLEOTIDE SEQUENCE [LARGE SCALE GENOMIC DNA]</scope>
    <source>
        <strain evidence="2">JCM 4542</strain>
    </source>
</reference>
<sequence>MPDHTSQALVIVDAEHNYYVLPREVVETAKAAPEARAAIEAHLGGAARVPLAGGYSFAGVLSLAPEAELAHYTPEVSWPAPT</sequence>
<evidence type="ECO:0000313" key="1">
    <source>
        <dbReference type="EMBL" id="GAA2722984.1"/>
    </source>
</evidence>
<gene>
    <name evidence="1" type="ORF">GCM10010315_49400</name>
</gene>
<keyword evidence="2" id="KW-1185">Reference proteome</keyword>
<dbReference type="RefSeq" id="WP_344438025.1">
    <property type="nucleotide sequence ID" value="NZ_BAAASL010000021.1"/>
</dbReference>
<organism evidence="1 2">
    <name type="scientific">Streptomyces luteosporeus</name>
    <dbReference type="NCBI Taxonomy" id="173856"/>
    <lineage>
        <taxon>Bacteria</taxon>
        <taxon>Bacillati</taxon>
        <taxon>Actinomycetota</taxon>
        <taxon>Actinomycetes</taxon>
        <taxon>Kitasatosporales</taxon>
        <taxon>Streptomycetaceae</taxon>
        <taxon>Streptomyces</taxon>
    </lineage>
</organism>
<evidence type="ECO:0000313" key="2">
    <source>
        <dbReference type="Proteomes" id="UP001500886"/>
    </source>
</evidence>
<dbReference type="EMBL" id="BAAASL010000021">
    <property type="protein sequence ID" value="GAA2722984.1"/>
    <property type="molecule type" value="Genomic_DNA"/>
</dbReference>
<proteinExistence type="predicted"/>
<accession>A0ABP6GFX0</accession>
<protein>
    <submittedName>
        <fullName evidence="1">Uncharacterized protein</fullName>
    </submittedName>
</protein>
<dbReference type="Proteomes" id="UP001500886">
    <property type="component" value="Unassembled WGS sequence"/>
</dbReference>